<dbReference type="InterPro" id="IPR037398">
    <property type="entry name" value="Glyco_hydro_64_fam"/>
</dbReference>
<dbReference type="InterPro" id="IPR032477">
    <property type="entry name" value="Glyco_hydro_64"/>
</dbReference>
<dbReference type="InterPro" id="IPR042517">
    <property type="entry name" value="Glyco_hydro_64_N_2"/>
</dbReference>
<name>A0A9W6UFU4_9ACTN</name>
<evidence type="ECO:0000313" key="3">
    <source>
        <dbReference type="EMBL" id="GLU45856.1"/>
    </source>
</evidence>
<dbReference type="PANTHER" id="PTHR38165">
    <property type="match status" value="1"/>
</dbReference>
<dbReference type="RefSeq" id="WP_285756733.1">
    <property type="nucleotide sequence ID" value="NZ_BSQG01000001.1"/>
</dbReference>
<feature type="chain" id="PRO_5040901836" evidence="1">
    <location>
        <begin position="24"/>
        <end position="396"/>
    </location>
</feature>
<dbReference type="Pfam" id="PF16483">
    <property type="entry name" value="Glyco_hydro_64"/>
    <property type="match status" value="1"/>
</dbReference>
<evidence type="ECO:0000256" key="1">
    <source>
        <dbReference type="SAM" id="SignalP"/>
    </source>
</evidence>
<comment type="caution">
    <text evidence="3">The sequence shown here is derived from an EMBL/GenBank/DDBJ whole genome shotgun (WGS) entry which is preliminary data.</text>
</comment>
<dbReference type="InterPro" id="IPR006311">
    <property type="entry name" value="TAT_signal"/>
</dbReference>
<proteinExistence type="predicted"/>
<dbReference type="PROSITE" id="PS51257">
    <property type="entry name" value="PROKAR_LIPOPROTEIN"/>
    <property type="match status" value="1"/>
</dbReference>
<protein>
    <submittedName>
        <fullName evidence="3">Glycosyl hydrolase</fullName>
    </submittedName>
</protein>
<evidence type="ECO:0000259" key="2">
    <source>
        <dbReference type="PROSITE" id="PS52006"/>
    </source>
</evidence>
<reference evidence="3" key="1">
    <citation type="submission" date="2023-02" db="EMBL/GenBank/DDBJ databases">
        <title>Nocardiopsis ansamitocini NBRC 112285.</title>
        <authorList>
            <person name="Ichikawa N."/>
            <person name="Sato H."/>
            <person name="Tonouchi N."/>
        </authorList>
    </citation>
    <scope>NUCLEOTIDE SEQUENCE</scope>
    <source>
        <strain evidence="3">NBRC 112285</strain>
    </source>
</reference>
<dbReference type="GO" id="GO:0016787">
    <property type="term" value="F:hydrolase activity"/>
    <property type="evidence" value="ECO:0007669"/>
    <property type="project" value="UniProtKB-KW"/>
</dbReference>
<dbReference type="InterPro" id="IPR037176">
    <property type="entry name" value="Osmotin/thaumatin-like_sf"/>
</dbReference>
<keyword evidence="4" id="KW-1185">Reference proteome</keyword>
<dbReference type="CDD" id="cd09216">
    <property type="entry name" value="GH64-LPHase-like"/>
    <property type="match status" value="1"/>
</dbReference>
<dbReference type="Gene3D" id="2.60.110.10">
    <property type="entry name" value="Thaumatin"/>
    <property type="match status" value="1"/>
</dbReference>
<keyword evidence="3" id="KW-0378">Hydrolase</keyword>
<dbReference type="PANTHER" id="PTHR38165:SF1">
    <property type="entry name" value="GLUCANASE B"/>
    <property type="match status" value="1"/>
</dbReference>
<dbReference type="Gene3D" id="3.30.920.50">
    <property type="entry name" value="Beta-1,3-glucanase, C-terminal domain"/>
    <property type="match status" value="1"/>
</dbReference>
<organism evidence="3 4">
    <name type="scientific">Nocardiopsis ansamitocini</name>
    <dbReference type="NCBI Taxonomy" id="1670832"/>
    <lineage>
        <taxon>Bacteria</taxon>
        <taxon>Bacillati</taxon>
        <taxon>Actinomycetota</taxon>
        <taxon>Actinomycetes</taxon>
        <taxon>Streptosporangiales</taxon>
        <taxon>Nocardiopsidaceae</taxon>
        <taxon>Nocardiopsis</taxon>
    </lineage>
</organism>
<dbReference type="PROSITE" id="PS52006">
    <property type="entry name" value="GH64"/>
    <property type="match status" value="1"/>
</dbReference>
<gene>
    <name evidence="3" type="ORF">Nans01_02070</name>
</gene>
<dbReference type="PROSITE" id="PS51318">
    <property type="entry name" value="TAT"/>
    <property type="match status" value="1"/>
</dbReference>
<feature type="signal peptide" evidence="1">
    <location>
        <begin position="1"/>
        <end position="23"/>
    </location>
</feature>
<evidence type="ECO:0000313" key="4">
    <source>
        <dbReference type="Proteomes" id="UP001165092"/>
    </source>
</evidence>
<sequence length="396" mass="41743">MFNRRSFLGGATLAAVGVPLLGAAGCGSPQNAGLTSGSGAGQAGALPLTITNDSGSFGSDQIRVYIVGTDLATGQQSYVTADGTLRPVSESDNTDDGFTDYSIPLSGDTTELSLPFMSGRIYFALGDKLRFKVVADGDGRAALQYPAGWVESDPNYEVLHDTVEFTHNTSGMFCNTSMVDQFSVPLSIKLTGDADQTTGTFKPGGRDAVFDAIAADSDYSPLVVGDRLRVIAPGHGLDTGVFPSDYYDPYIDEVWSRYAGTDLRVTTNAGTFTGRVNGSDQLVFDNGVAPISRPSTRDVFFCDGALAAPNDGITGPVAAILGAAFNRSTLLDVAEQPTTDAAAFYQHAITNRYAGVFHEYTEDGKAYGFAFDDVVDFASYIQDHAPAAFAVTISPF</sequence>
<dbReference type="EMBL" id="BSQG01000001">
    <property type="protein sequence ID" value="GLU45856.1"/>
    <property type="molecule type" value="Genomic_DNA"/>
</dbReference>
<dbReference type="Proteomes" id="UP001165092">
    <property type="component" value="Unassembled WGS sequence"/>
</dbReference>
<keyword evidence="1" id="KW-0732">Signal</keyword>
<dbReference type="AlphaFoldDB" id="A0A9W6UFU4"/>
<accession>A0A9W6UFU4</accession>
<feature type="domain" description="GH64" evidence="2">
    <location>
        <begin position="43"/>
        <end position="395"/>
    </location>
</feature>